<keyword evidence="1" id="KW-1133">Transmembrane helix</keyword>
<feature type="transmembrane region" description="Helical" evidence="1">
    <location>
        <begin position="7"/>
        <end position="30"/>
    </location>
</feature>
<protein>
    <submittedName>
        <fullName evidence="2">Uncharacterized protein</fullName>
    </submittedName>
</protein>
<dbReference type="AlphaFoldDB" id="A0A0A8ZNT5"/>
<organism evidence="2">
    <name type="scientific">Arundo donax</name>
    <name type="common">Giant reed</name>
    <name type="synonym">Donax arundinaceus</name>
    <dbReference type="NCBI Taxonomy" id="35708"/>
    <lineage>
        <taxon>Eukaryota</taxon>
        <taxon>Viridiplantae</taxon>
        <taxon>Streptophyta</taxon>
        <taxon>Embryophyta</taxon>
        <taxon>Tracheophyta</taxon>
        <taxon>Spermatophyta</taxon>
        <taxon>Magnoliopsida</taxon>
        <taxon>Liliopsida</taxon>
        <taxon>Poales</taxon>
        <taxon>Poaceae</taxon>
        <taxon>PACMAD clade</taxon>
        <taxon>Arundinoideae</taxon>
        <taxon>Arundineae</taxon>
        <taxon>Arundo</taxon>
    </lineage>
</organism>
<reference evidence="2" key="1">
    <citation type="submission" date="2014-09" db="EMBL/GenBank/DDBJ databases">
        <authorList>
            <person name="Magalhaes I.L.F."/>
            <person name="Oliveira U."/>
            <person name="Santos F.R."/>
            <person name="Vidigal T.H.D.A."/>
            <person name="Brescovit A.D."/>
            <person name="Santos A.J."/>
        </authorList>
    </citation>
    <scope>NUCLEOTIDE SEQUENCE</scope>
    <source>
        <tissue evidence="2">Shoot tissue taken approximately 20 cm above the soil surface</tissue>
    </source>
</reference>
<proteinExistence type="predicted"/>
<accession>A0A0A8ZNT5</accession>
<dbReference type="EMBL" id="GBRH01258537">
    <property type="protein sequence ID" value="JAD39358.1"/>
    <property type="molecule type" value="Transcribed_RNA"/>
</dbReference>
<sequence>MQMIKNWFSLLCYCLFHHFMFVKIIVQFGLLAATPTYLTY</sequence>
<evidence type="ECO:0000256" key="1">
    <source>
        <dbReference type="SAM" id="Phobius"/>
    </source>
</evidence>
<reference evidence="2" key="2">
    <citation type="journal article" date="2015" name="Data Brief">
        <title>Shoot transcriptome of the giant reed, Arundo donax.</title>
        <authorList>
            <person name="Barrero R.A."/>
            <person name="Guerrero F.D."/>
            <person name="Moolhuijzen P."/>
            <person name="Goolsby J.A."/>
            <person name="Tidwell J."/>
            <person name="Bellgard S.E."/>
            <person name="Bellgard M.I."/>
        </authorList>
    </citation>
    <scope>NUCLEOTIDE SEQUENCE</scope>
    <source>
        <tissue evidence="2">Shoot tissue taken approximately 20 cm above the soil surface</tissue>
    </source>
</reference>
<keyword evidence="1" id="KW-0472">Membrane</keyword>
<keyword evidence="1" id="KW-0812">Transmembrane</keyword>
<name>A0A0A8ZNT5_ARUDO</name>
<evidence type="ECO:0000313" key="2">
    <source>
        <dbReference type="EMBL" id="JAD39358.1"/>
    </source>
</evidence>